<dbReference type="InterPro" id="IPR002104">
    <property type="entry name" value="Integrase_catalytic"/>
</dbReference>
<dbReference type="Gene3D" id="1.10.443.10">
    <property type="entry name" value="Intergrase catalytic core"/>
    <property type="match status" value="1"/>
</dbReference>
<dbReference type="GO" id="GO:0003677">
    <property type="term" value="F:DNA binding"/>
    <property type="evidence" value="ECO:0007669"/>
    <property type="project" value="UniProtKB-KW"/>
</dbReference>
<gene>
    <name evidence="5" type="ORF">SAMN05444424_2632</name>
</gene>
<keyword evidence="3" id="KW-0233">DNA recombination</keyword>
<evidence type="ECO:0000259" key="4">
    <source>
        <dbReference type="PROSITE" id="PS51898"/>
    </source>
</evidence>
<dbReference type="EMBL" id="FQVY01000004">
    <property type="protein sequence ID" value="SHG51733.1"/>
    <property type="molecule type" value="Genomic_DNA"/>
</dbReference>
<dbReference type="GO" id="GO:0015074">
    <property type="term" value="P:DNA integration"/>
    <property type="evidence" value="ECO:0007669"/>
    <property type="project" value="InterPro"/>
</dbReference>
<name>A0AAQ1RX52_9FIRM</name>
<dbReference type="Pfam" id="PF00589">
    <property type="entry name" value="Phage_integrase"/>
    <property type="match status" value="1"/>
</dbReference>
<dbReference type="AlphaFoldDB" id="A0AAQ1RX52"/>
<evidence type="ECO:0000256" key="3">
    <source>
        <dbReference type="ARBA" id="ARBA00023172"/>
    </source>
</evidence>
<dbReference type="PROSITE" id="PS51898">
    <property type="entry name" value="TYR_RECOMBINASE"/>
    <property type="match status" value="1"/>
</dbReference>
<dbReference type="SUPFAM" id="SSF56349">
    <property type="entry name" value="DNA breaking-rejoining enzymes"/>
    <property type="match status" value="1"/>
</dbReference>
<comment type="similarity">
    <text evidence="1">Belongs to the 'phage' integrase family.</text>
</comment>
<dbReference type="RefSeq" id="WP_021661123.1">
    <property type="nucleotide sequence ID" value="NZ_FQVY01000004.1"/>
</dbReference>
<accession>A0AAQ1RX52</accession>
<dbReference type="Gene3D" id="1.10.150.130">
    <property type="match status" value="1"/>
</dbReference>
<dbReference type="PANTHER" id="PTHR30349">
    <property type="entry name" value="PHAGE INTEGRASE-RELATED"/>
    <property type="match status" value="1"/>
</dbReference>
<feature type="domain" description="Tyr recombinase" evidence="4">
    <location>
        <begin position="161"/>
        <end position="353"/>
    </location>
</feature>
<evidence type="ECO:0000313" key="5">
    <source>
        <dbReference type="EMBL" id="SHG51733.1"/>
    </source>
</evidence>
<comment type="caution">
    <text evidence="5">The sequence shown here is derived from an EMBL/GenBank/DDBJ whole genome shotgun (WGS) entry which is preliminary data.</text>
</comment>
<reference evidence="6" key="1">
    <citation type="submission" date="2016-11" db="EMBL/GenBank/DDBJ databases">
        <authorList>
            <person name="Jaros S."/>
            <person name="Januszkiewicz K."/>
            <person name="Wedrychowicz H."/>
        </authorList>
    </citation>
    <scope>NUCLEOTIDE SEQUENCE [LARGE SCALE GENOMIC DNA]</scope>
    <source>
        <strain evidence="6">DSM 4029</strain>
    </source>
</reference>
<evidence type="ECO:0000313" key="6">
    <source>
        <dbReference type="Proteomes" id="UP000184089"/>
    </source>
</evidence>
<evidence type="ECO:0000256" key="1">
    <source>
        <dbReference type="ARBA" id="ARBA00008857"/>
    </source>
</evidence>
<sequence>MRKNEAIWIEKSKRWQIKVQKDGVRRAFYSPDPRKKGKAEAERKADRWLETGSRKETARIGALAKEFAEYESAMYGTGNNRQHESIYRNWIAPKYEHKKAADMTQQDWKNIIKDAYTAGRSKKTLKNIRGYITSFCGYMEDCDVPIKYPRKLKIPDDAPEQEKNILQPSQLRTLFTEDTVTTRGKAGPCFHIYAFRFLAVSGYRPGEMCGLRKTDLKKTYLKFTNSINIYGELTTGKNERARRKLPRTTYINTLINQQLENLKAHGLEDCQWLFPDADGEPLNPKKLYKRWKKYADQHGLTCSPYELRHTFISVSKSAVPAELLKLVVGHSESMDTFGVYGHEVDGELKQAGKLIEGVFDGILKNEVG</sequence>
<dbReference type="GO" id="GO:0006310">
    <property type="term" value="P:DNA recombination"/>
    <property type="evidence" value="ECO:0007669"/>
    <property type="project" value="UniProtKB-KW"/>
</dbReference>
<dbReference type="PANTHER" id="PTHR30349:SF41">
    <property type="entry name" value="INTEGRASE_RECOMBINASE PROTEIN MJ0367-RELATED"/>
    <property type="match status" value="1"/>
</dbReference>
<dbReference type="Proteomes" id="UP000184089">
    <property type="component" value="Unassembled WGS sequence"/>
</dbReference>
<organism evidence="5 6">
    <name type="scientific">Bittarella massiliensis</name>
    <name type="common">ex Durand et al. 2017</name>
    <dbReference type="NCBI Taxonomy" id="1720313"/>
    <lineage>
        <taxon>Bacteria</taxon>
        <taxon>Bacillati</taxon>
        <taxon>Bacillota</taxon>
        <taxon>Clostridia</taxon>
        <taxon>Eubacteriales</taxon>
        <taxon>Oscillospiraceae</taxon>
        <taxon>Bittarella (ex Durand et al. 2017)</taxon>
    </lineage>
</organism>
<protein>
    <submittedName>
        <fullName evidence="5">Site-specific recombinase XerD</fullName>
    </submittedName>
</protein>
<dbReference type="InterPro" id="IPR010998">
    <property type="entry name" value="Integrase_recombinase_N"/>
</dbReference>
<dbReference type="InterPro" id="IPR050090">
    <property type="entry name" value="Tyrosine_recombinase_XerCD"/>
</dbReference>
<dbReference type="InterPro" id="IPR013762">
    <property type="entry name" value="Integrase-like_cat_sf"/>
</dbReference>
<dbReference type="InterPro" id="IPR011010">
    <property type="entry name" value="DNA_brk_join_enz"/>
</dbReference>
<keyword evidence="2" id="KW-0238">DNA-binding</keyword>
<proteinExistence type="inferred from homology"/>
<evidence type="ECO:0000256" key="2">
    <source>
        <dbReference type="ARBA" id="ARBA00023125"/>
    </source>
</evidence>